<keyword evidence="4" id="KW-1185">Reference proteome</keyword>
<organism evidence="3 4">
    <name type="scientific">Corynebacterium variabile</name>
    <dbReference type="NCBI Taxonomy" id="1727"/>
    <lineage>
        <taxon>Bacteria</taxon>
        <taxon>Bacillati</taxon>
        <taxon>Actinomycetota</taxon>
        <taxon>Actinomycetes</taxon>
        <taxon>Mycobacteriales</taxon>
        <taxon>Corynebacteriaceae</taxon>
        <taxon>Corynebacterium</taxon>
    </lineage>
</organism>
<feature type="region of interest" description="Disordered" evidence="1">
    <location>
        <begin position="82"/>
        <end position="116"/>
    </location>
</feature>
<dbReference type="AlphaFoldDB" id="A0A125T5A6"/>
<evidence type="ECO:0000313" key="4">
    <source>
        <dbReference type="Proteomes" id="UP000182498"/>
    </source>
</evidence>
<evidence type="ECO:0000256" key="2">
    <source>
        <dbReference type="SAM" id="Phobius"/>
    </source>
</evidence>
<keyword evidence="2" id="KW-1133">Transmembrane helix</keyword>
<feature type="transmembrane region" description="Helical" evidence="2">
    <location>
        <begin position="214"/>
        <end position="234"/>
    </location>
</feature>
<feature type="transmembrane region" description="Helical" evidence="2">
    <location>
        <begin position="295"/>
        <end position="316"/>
    </location>
</feature>
<dbReference type="Proteomes" id="UP000182498">
    <property type="component" value="Unassembled WGS sequence"/>
</dbReference>
<feature type="transmembrane region" description="Helical" evidence="2">
    <location>
        <begin position="264"/>
        <end position="283"/>
    </location>
</feature>
<accession>A0A125T5A6</accession>
<sequence>MGIRPGSVRQSGAAGNGNGGHSGRRPGVRARRTVQEPATRVRRPVLPDARVASSFPLHSGDAACQQPADAVGMVRHGRDPVDRTLRSSGLDSVANRGSGPRVELRQGGNPVRGRGTCRGGWTVPAGSPGIRVAVRAGGFRWRRASSEELVGRVTLPGAVPPSADPLAPFRAQEEKDAARGPGHAWPAAVLVLVSLAGGVWIFTDLVVRDKAMVYGLSVGLFFSLTVWALGSLAVPSTRPRRTRSVARVSGQDLTITRNGSPVSVFPMVIIFGILGVGMIWAAFAEFLHSPWTRDVVIGWLLLLSAVLVLWSGFFFLMSELGPTSLQLTGSTLRSVSVGRALSRPS</sequence>
<keyword evidence="2" id="KW-0472">Membrane</keyword>
<protein>
    <submittedName>
        <fullName evidence="3">Uncharacterized protein</fullName>
    </submittedName>
</protein>
<dbReference type="EMBL" id="FAUH01000027">
    <property type="protein sequence ID" value="CUU67483.1"/>
    <property type="molecule type" value="Genomic_DNA"/>
</dbReference>
<feature type="transmembrane region" description="Helical" evidence="2">
    <location>
        <begin position="184"/>
        <end position="202"/>
    </location>
</feature>
<proteinExistence type="predicted"/>
<gene>
    <name evidence="3" type="ORF">CVAR292_02846</name>
</gene>
<keyword evidence="2" id="KW-0812">Transmembrane</keyword>
<evidence type="ECO:0000256" key="1">
    <source>
        <dbReference type="SAM" id="MobiDB-lite"/>
    </source>
</evidence>
<name>A0A125T5A6_9CORY</name>
<evidence type="ECO:0000313" key="3">
    <source>
        <dbReference type="EMBL" id="CUU67483.1"/>
    </source>
</evidence>
<feature type="region of interest" description="Disordered" evidence="1">
    <location>
        <begin position="1"/>
        <end position="41"/>
    </location>
</feature>
<feature type="compositionally biased region" description="Basic residues" evidence="1">
    <location>
        <begin position="22"/>
        <end position="32"/>
    </location>
</feature>
<reference evidence="4" key="1">
    <citation type="submission" date="2015-11" db="EMBL/GenBank/DDBJ databases">
        <authorList>
            <person name="Dugat-Bony E."/>
        </authorList>
    </citation>
    <scope>NUCLEOTIDE SEQUENCE [LARGE SCALE GENOMIC DNA]</scope>
    <source>
        <strain evidence="4">Mu292</strain>
    </source>
</reference>